<dbReference type="RefSeq" id="WP_072312278.1">
    <property type="nucleotide sequence ID" value="NZ_FPIW01000053.1"/>
</dbReference>
<evidence type="ECO:0000259" key="8">
    <source>
        <dbReference type="PROSITE" id="PS51903"/>
    </source>
</evidence>
<dbReference type="PRINTS" id="PR00300">
    <property type="entry name" value="CLPPROTEASEA"/>
</dbReference>
<feature type="compositionally biased region" description="Low complexity" evidence="7">
    <location>
        <begin position="802"/>
        <end position="818"/>
    </location>
</feature>
<keyword evidence="1 5" id="KW-0677">Repeat</keyword>
<dbReference type="SUPFAM" id="SSF52540">
    <property type="entry name" value="P-loop containing nucleoside triphosphate hydrolases"/>
    <property type="match status" value="2"/>
</dbReference>
<gene>
    <name evidence="9" type="ORF">SAMN02910291_02292</name>
</gene>
<dbReference type="GO" id="GO:0008233">
    <property type="term" value="F:peptidase activity"/>
    <property type="evidence" value="ECO:0007669"/>
    <property type="project" value="UniProtKB-KW"/>
</dbReference>
<dbReference type="InterPro" id="IPR036628">
    <property type="entry name" value="Clp_N_dom_sf"/>
</dbReference>
<dbReference type="Pfam" id="PF07724">
    <property type="entry name" value="AAA_2"/>
    <property type="match status" value="1"/>
</dbReference>
<evidence type="ECO:0000256" key="2">
    <source>
        <dbReference type="ARBA" id="ARBA00022741"/>
    </source>
</evidence>
<dbReference type="PROSITE" id="PS51903">
    <property type="entry name" value="CLP_R"/>
    <property type="match status" value="1"/>
</dbReference>
<evidence type="ECO:0000256" key="7">
    <source>
        <dbReference type="SAM" id="MobiDB-lite"/>
    </source>
</evidence>
<keyword evidence="9" id="KW-0378">Hydrolase</keyword>
<dbReference type="Gene3D" id="1.10.1780.10">
    <property type="entry name" value="Clp, N-terminal domain"/>
    <property type="match status" value="1"/>
</dbReference>
<dbReference type="InterPro" id="IPR001270">
    <property type="entry name" value="ClpA/B"/>
</dbReference>
<accession>A0AA94L311</accession>
<proteinExistence type="inferred from homology"/>
<dbReference type="Pfam" id="PF10431">
    <property type="entry name" value="ClpB_D2-small"/>
    <property type="match status" value="1"/>
</dbReference>
<dbReference type="FunFam" id="3.40.50.300:FF:000025">
    <property type="entry name" value="ATP-dependent Clp protease subunit"/>
    <property type="match status" value="1"/>
</dbReference>
<dbReference type="GO" id="GO:0016887">
    <property type="term" value="F:ATP hydrolysis activity"/>
    <property type="evidence" value="ECO:0007669"/>
    <property type="project" value="InterPro"/>
</dbReference>
<dbReference type="InterPro" id="IPR013461">
    <property type="entry name" value="ClpA"/>
</dbReference>
<dbReference type="Gene3D" id="3.40.50.300">
    <property type="entry name" value="P-loop containing nucleotide triphosphate hydrolases"/>
    <property type="match status" value="2"/>
</dbReference>
<dbReference type="InterPro" id="IPR003959">
    <property type="entry name" value="ATPase_AAA_core"/>
</dbReference>
<evidence type="ECO:0000256" key="4">
    <source>
        <dbReference type="ARBA" id="ARBA00023186"/>
    </source>
</evidence>
<reference evidence="10" key="1">
    <citation type="submission" date="2016-11" db="EMBL/GenBank/DDBJ databases">
        <authorList>
            <person name="Jaros S."/>
            <person name="Januszkiewicz K."/>
            <person name="Wedrychowicz H."/>
        </authorList>
    </citation>
    <scope>NUCLEOTIDE SEQUENCE [LARGE SCALE GENOMIC DNA]</scope>
    <source>
        <strain evidence="10">DSM 7057</strain>
    </source>
</reference>
<sequence>MLSKSVQSVIRDALMEAHRRRHDMLTVEHVLYALTNSMRGRILLEGSGASVAVLREQLEDFFNRELEVVPLVGKHEVAQTEGVQRVLERALGHIRAAGRDTVELGDLLISIMDEEESYAHYYLRKQGVERLDVLTFVSHGMDEGGGSRGVDQGGEGEEKDAKADPLAQYAVDLTARAREGKIDPLVGRENELDRAVEVLCRRRKNNPLFVGDPGVGKTALAEGLALRIVEGDVPEMFSNAKLFALDMGLLLAGTRYRGDFESRLKAVVQRLKELPEAILFIDEIHTIVGAGSTSGGSMDASNLLKPVLASGELRCIGSTTYEEFRNHFEKDRALARRFQRIDLTEPSPEECLAILQGLEKRYADFHKVRYSTAAVKAMVDLTARHVRDRLLPDKAIDVMDESGAAVRLGRGVQGTRASSGKKAVASGKKLPPLVSVGDVERIVARMAGIPVRTVSGTERNRLASLEKDLKELVFGQDAAIELTVRAILRARAGLGQEQRPAGAFLFYGPTGVGKTEVARSLAKLMGVEFLRYDMSEYMEKHAVSRLIGAPPGYVGFDQGGLLTEAVRKAPYSVVLLDEVEKAHPDIFNVLLQVMDYATLTDNTGRKTDFSHVVLIMTSNAGAFDMSRPAMGFGGATRQDAAHKGLKAVENTFSPEFRNRLDALVPFGSLTEDMMLRIVDKFMAEIIESLEQRQVSLELGQKARQWLARKGFDPTMGARPLRRLLRTELEDRLAHELLFGSLAKGGTARLDLVDDALVLESAAARSSRAVASGKQMVKGKPRTSGPADAKTASAGGKKKASGKGRTPGTAASGSGSGATVAKGEPVKKSGKAD</sequence>
<dbReference type="GO" id="GO:0005524">
    <property type="term" value="F:ATP binding"/>
    <property type="evidence" value="ECO:0007669"/>
    <property type="project" value="UniProtKB-KW"/>
</dbReference>
<dbReference type="NCBIfam" id="TIGR02639">
    <property type="entry name" value="ClpA"/>
    <property type="match status" value="1"/>
</dbReference>
<organism evidence="9 10">
    <name type="scientific">Desulfovibrio desulfuricans</name>
    <dbReference type="NCBI Taxonomy" id="876"/>
    <lineage>
        <taxon>Bacteria</taxon>
        <taxon>Pseudomonadati</taxon>
        <taxon>Thermodesulfobacteriota</taxon>
        <taxon>Desulfovibrionia</taxon>
        <taxon>Desulfovibrionales</taxon>
        <taxon>Desulfovibrionaceae</taxon>
        <taxon>Desulfovibrio</taxon>
    </lineage>
</organism>
<dbReference type="CDD" id="cd19499">
    <property type="entry name" value="RecA-like_ClpB_Hsp104-like"/>
    <property type="match status" value="1"/>
</dbReference>
<dbReference type="PROSITE" id="PS00871">
    <property type="entry name" value="CLPAB_2"/>
    <property type="match status" value="1"/>
</dbReference>
<dbReference type="GO" id="GO:0034605">
    <property type="term" value="P:cellular response to heat"/>
    <property type="evidence" value="ECO:0007669"/>
    <property type="project" value="TreeGrafter"/>
</dbReference>
<dbReference type="InterPro" id="IPR003593">
    <property type="entry name" value="AAA+_ATPase"/>
</dbReference>
<dbReference type="Pfam" id="PF02861">
    <property type="entry name" value="Clp_N"/>
    <property type="match status" value="1"/>
</dbReference>
<evidence type="ECO:0000256" key="5">
    <source>
        <dbReference type="PROSITE-ProRule" id="PRU01251"/>
    </source>
</evidence>
<comment type="similarity">
    <text evidence="6">Belongs to the ClpA/ClpB family.</text>
</comment>
<dbReference type="Pfam" id="PF17871">
    <property type="entry name" value="AAA_lid_9"/>
    <property type="match status" value="1"/>
</dbReference>
<dbReference type="SMART" id="SM01086">
    <property type="entry name" value="ClpB_D2-small"/>
    <property type="match status" value="1"/>
</dbReference>
<dbReference type="GO" id="GO:0006508">
    <property type="term" value="P:proteolysis"/>
    <property type="evidence" value="ECO:0007669"/>
    <property type="project" value="UniProtKB-KW"/>
</dbReference>
<dbReference type="PANTHER" id="PTHR11638:SF111">
    <property type="entry name" value="ATP-DEPENDENT CLP PROTEASE ATP-BINDING SUBUNIT CLPA"/>
    <property type="match status" value="1"/>
</dbReference>
<dbReference type="GO" id="GO:0043335">
    <property type="term" value="P:protein unfolding"/>
    <property type="evidence" value="ECO:0007669"/>
    <property type="project" value="InterPro"/>
</dbReference>
<keyword evidence="4 6" id="KW-0143">Chaperone</keyword>
<dbReference type="InterPro" id="IPR027417">
    <property type="entry name" value="P-loop_NTPase"/>
</dbReference>
<dbReference type="PROSITE" id="PS00870">
    <property type="entry name" value="CLPAB_1"/>
    <property type="match status" value="1"/>
</dbReference>
<feature type="region of interest" description="Disordered" evidence="7">
    <location>
        <begin position="768"/>
        <end position="832"/>
    </location>
</feature>
<dbReference type="InterPro" id="IPR018368">
    <property type="entry name" value="ClpA/B_CS1"/>
</dbReference>
<evidence type="ECO:0000313" key="9">
    <source>
        <dbReference type="EMBL" id="SFW65092.1"/>
    </source>
</evidence>
<dbReference type="Pfam" id="PF00004">
    <property type="entry name" value="AAA"/>
    <property type="match status" value="1"/>
</dbReference>
<dbReference type="InterPro" id="IPR050130">
    <property type="entry name" value="ClpA_ClpB"/>
</dbReference>
<keyword evidence="2 6" id="KW-0547">Nucleotide-binding</keyword>
<evidence type="ECO:0000256" key="6">
    <source>
        <dbReference type="RuleBase" id="RU004432"/>
    </source>
</evidence>
<dbReference type="SUPFAM" id="SSF81923">
    <property type="entry name" value="Double Clp-N motif"/>
    <property type="match status" value="1"/>
</dbReference>
<dbReference type="InterPro" id="IPR028299">
    <property type="entry name" value="ClpA/B_CS2"/>
</dbReference>
<evidence type="ECO:0000313" key="10">
    <source>
        <dbReference type="Proteomes" id="UP000182680"/>
    </source>
</evidence>
<dbReference type="PANTHER" id="PTHR11638">
    <property type="entry name" value="ATP-DEPENDENT CLP PROTEASE"/>
    <property type="match status" value="1"/>
</dbReference>
<dbReference type="SMART" id="SM00382">
    <property type="entry name" value="AAA"/>
    <property type="match status" value="2"/>
</dbReference>
<dbReference type="EMBL" id="FPIW01000053">
    <property type="protein sequence ID" value="SFW65092.1"/>
    <property type="molecule type" value="Genomic_DNA"/>
</dbReference>
<keyword evidence="9" id="KW-0645">Protease</keyword>
<dbReference type="AlphaFoldDB" id="A0AA94L311"/>
<evidence type="ECO:0000256" key="1">
    <source>
        <dbReference type="ARBA" id="ARBA00022737"/>
    </source>
</evidence>
<name>A0AA94L311_DESDE</name>
<dbReference type="InterPro" id="IPR004176">
    <property type="entry name" value="Clp_R_N"/>
</dbReference>
<dbReference type="Gene3D" id="1.10.8.60">
    <property type="match status" value="2"/>
</dbReference>
<dbReference type="Proteomes" id="UP000182680">
    <property type="component" value="Unassembled WGS sequence"/>
</dbReference>
<dbReference type="InterPro" id="IPR041546">
    <property type="entry name" value="ClpA/ClpB_AAA_lid"/>
</dbReference>
<feature type="domain" description="Clp R" evidence="8">
    <location>
        <begin position="1"/>
        <end position="144"/>
    </location>
</feature>
<keyword evidence="3 6" id="KW-0067">ATP-binding</keyword>
<comment type="caution">
    <text evidence="9">The sequence shown here is derived from an EMBL/GenBank/DDBJ whole genome shotgun (WGS) entry which is preliminary data.</text>
</comment>
<dbReference type="CDD" id="cd00009">
    <property type="entry name" value="AAA"/>
    <property type="match status" value="1"/>
</dbReference>
<dbReference type="InterPro" id="IPR019489">
    <property type="entry name" value="Clp_ATPase_C"/>
</dbReference>
<feature type="compositionally biased region" description="Basic and acidic residues" evidence="7">
    <location>
        <begin position="823"/>
        <end position="832"/>
    </location>
</feature>
<evidence type="ECO:0000256" key="3">
    <source>
        <dbReference type="ARBA" id="ARBA00022840"/>
    </source>
</evidence>
<protein>
    <submittedName>
        <fullName evidence="9">ATP-dependent Clp protease ATP-binding subunit ClpA</fullName>
    </submittedName>
</protein>
<dbReference type="GO" id="GO:0005737">
    <property type="term" value="C:cytoplasm"/>
    <property type="evidence" value="ECO:0007669"/>
    <property type="project" value="TreeGrafter"/>
</dbReference>